<organism evidence="1">
    <name type="scientific">marine sediment metagenome</name>
    <dbReference type="NCBI Taxonomy" id="412755"/>
    <lineage>
        <taxon>unclassified sequences</taxon>
        <taxon>metagenomes</taxon>
        <taxon>ecological metagenomes</taxon>
    </lineage>
</organism>
<feature type="non-terminal residue" evidence="1">
    <location>
        <position position="310"/>
    </location>
</feature>
<reference evidence="1" key="1">
    <citation type="journal article" date="2014" name="Front. Microbiol.">
        <title>High frequency of phylogenetically diverse reductive dehalogenase-homologous genes in deep subseafloor sedimentary metagenomes.</title>
        <authorList>
            <person name="Kawai M."/>
            <person name="Futagami T."/>
            <person name="Toyoda A."/>
            <person name="Takaki Y."/>
            <person name="Nishi S."/>
            <person name="Hori S."/>
            <person name="Arai W."/>
            <person name="Tsubouchi T."/>
            <person name="Morono Y."/>
            <person name="Uchiyama I."/>
            <person name="Ito T."/>
            <person name="Fujiyama A."/>
            <person name="Inagaki F."/>
            <person name="Takami H."/>
        </authorList>
    </citation>
    <scope>NUCLEOTIDE SEQUENCE</scope>
    <source>
        <strain evidence="1">Expedition CK06-06</strain>
    </source>
</reference>
<sequence length="310" mass="33370">PHLAWGSNGRLLFVAHLNGFSQPNALFRWRASDGDVLLLSNAELLRTAIPDSTTDFLPEFYHPGVSDAGIAFFSNRYSYFRANGSFVMFQRGIFSTDGVTTQEIGVGLVPGQPASATFRDKPVLLTSHNDAGDFLFQAVYLSTEGNRGVYLLWDDEPVRVIDNAPGRSFPGLPAGAQVNAVGADFDALALGAKGHIAIDTTLTVSGETRDTVLLWDNTQWRELQSRAGEYASDLLSGVSADGQAAYLAGGRPFLGDGQNTVDLDSSLPPELTGLNFEWEGFGGALNNPGRVLLRYQRLGGDQTPEGRIQA</sequence>
<evidence type="ECO:0000313" key="1">
    <source>
        <dbReference type="EMBL" id="GAF92765.1"/>
    </source>
</evidence>
<feature type="non-terminal residue" evidence="1">
    <location>
        <position position="1"/>
    </location>
</feature>
<dbReference type="EMBL" id="BARS01010366">
    <property type="protein sequence ID" value="GAF92765.1"/>
    <property type="molecule type" value="Genomic_DNA"/>
</dbReference>
<evidence type="ECO:0008006" key="2">
    <source>
        <dbReference type="Google" id="ProtNLM"/>
    </source>
</evidence>
<accession>X0UWB9</accession>
<protein>
    <recommendedName>
        <fullName evidence="2">Phytase-like domain-containing protein</fullName>
    </recommendedName>
</protein>
<dbReference type="AlphaFoldDB" id="X0UWB9"/>
<proteinExistence type="predicted"/>
<name>X0UWB9_9ZZZZ</name>
<comment type="caution">
    <text evidence="1">The sequence shown here is derived from an EMBL/GenBank/DDBJ whole genome shotgun (WGS) entry which is preliminary data.</text>
</comment>
<gene>
    <name evidence="1" type="ORF">S01H1_19234</name>
</gene>